<dbReference type="EMBL" id="JAJFAZ020000003">
    <property type="protein sequence ID" value="KAI5337000.1"/>
    <property type="molecule type" value="Genomic_DNA"/>
</dbReference>
<dbReference type="GO" id="GO:0008270">
    <property type="term" value="F:zinc ion binding"/>
    <property type="evidence" value="ECO:0007669"/>
    <property type="project" value="UniProtKB-UniRule"/>
</dbReference>
<feature type="domain" description="SWIM-type" evidence="7">
    <location>
        <begin position="240"/>
        <end position="287"/>
    </location>
</feature>
<dbReference type="InterPro" id="IPR031052">
    <property type="entry name" value="FHY3/FAR1"/>
</dbReference>
<proteinExistence type="inferred from homology"/>
<accession>A0A5E4ESJ4</accession>
<dbReference type="InterPro" id="IPR006564">
    <property type="entry name" value="Znf_PMZ"/>
</dbReference>
<reference evidence="8 11" key="3">
    <citation type="journal article" date="2022" name="G3 (Bethesda)">
        <title>Whole-genome sequence and methylome profiling of the almond [Prunus dulcis (Mill.) D.A. Webb] cultivar 'Nonpareil'.</title>
        <authorList>
            <person name="D'Amico-Willman K.M."/>
            <person name="Ouma W.Z."/>
            <person name="Meulia T."/>
            <person name="Sideli G.M."/>
            <person name="Gradziel T.M."/>
            <person name="Fresnedo-Ramirez J."/>
        </authorList>
    </citation>
    <scope>NUCLEOTIDE SEQUENCE [LARGE SCALE GENOMIC DNA]</scope>
    <source>
        <strain evidence="8">Clone GOH B32 T37-40</strain>
    </source>
</reference>
<dbReference type="GO" id="GO:0005634">
    <property type="term" value="C:nucleus"/>
    <property type="evidence" value="ECO:0007669"/>
    <property type="project" value="UniProtKB-SubCell"/>
</dbReference>
<dbReference type="GO" id="GO:0006508">
    <property type="term" value="P:proteolysis"/>
    <property type="evidence" value="ECO:0007669"/>
    <property type="project" value="InterPro"/>
</dbReference>
<dbReference type="AlphaFoldDB" id="A0A5E4ESJ4"/>
<evidence type="ECO:0000256" key="3">
    <source>
        <dbReference type="ARBA" id="ARBA00022771"/>
    </source>
</evidence>
<keyword evidence="11" id="KW-1185">Reference proteome</keyword>
<dbReference type="InterPro" id="IPR007527">
    <property type="entry name" value="Znf_SWIM"/>
</dbReference>
<dbReference type="Pfam" id="PF04434">
    <property type="entry name" value="SWIM"/>
    <property type="match status" value="1"/>
</dbReference>
<comment type="function">
    <text evidence="6">Putative transcription activator involved in regulating light control of development.</text>
</comment>
<dbReference type="Proteomes" id="UP001054821">
    <property type="component" value="Chromosome 3"/>
</dbReference>
<dbReference type="InterPro" id="IPR018289">
    <property type="entry name" value="MULE_transposase_dom"/>
</dbReference>
<dbReference type="PANTHER" id="PTHR31669">
    <property type="entry name" value="PROTEIN FAR1-RELATED SEQUENCE 10-RELATED"/>
    <property type="match status" value="1"/>
</dbReference>
<keyword evidence="6" id="KW-0539">Nucleus</keyword>
<keyword evidence="3 5" id="KW-0863">Zinc-finger</keyword>
<dbReference type="OMA" id="ESAYIAY"/>
<evidence type="ECO:0000256" key="1">
    <source>
        <dbReference type="ARBA" id="ARBA00005889"/>
    </source>
</evidence>
<dbReference type="PROSITE" id="PS50966">
    <property type="entry name" value="ZF_SWIM"/>
    <property type="match status" value="1"/>
</dbReference>
<keyword evidence="2 6" id="KW-0479">Metal-binding</keyword>
<gene>
    <name evidence="9" type="ORF">ALMOND_2B028195</name>
    <name evidence="8" type="ORF">L3X38_016269</name>
</gene>
<reference evidence="9" key="1">
    <citation type="submission" date="2019-07" db="EMBL/GenBank/DDBJ databases">
        <authorList>
            <person name="Alioto T."/>
            <person name="Alioto T."/>
            <person name="Gomez Garrido J."/>
        </authorList>
    </citation>
    <scope>NUCLEOTIDE SEQUENCE</scope>
</reference>
<evidence type="ECO:0000256" key="5">
    <source>
        <dbReference type="PROSITE-ProRule" id="PRU00325"/>
    </source>
</evidence>
<sequence>MNECSLKSHDPDKDKEITEDLKLGAQFSSHESAYIAYVKYGGTHGFNVRKAQKAYVVGADKSRKPIEETVELMSGEVGGQENLVQLEEDDMITNIFWADARSVRDYGVFGDVICFDTTYQINEYGRPFAQFVGVNHHKQIIVFAAALPYDDTTDSFKWLFETFLAVMSMKQPKTILTDQIAAMAEAILEVFPEAHHRLCAWHIYQIAAKNLSHVFHGSKQFACDLSNVYKVGKSGMTCEYRVSYSGKSQECLVKYDGSTQAVTCSCMKFTFVGILCSHALKVLDKKNVKRIPPVYILQRWARDAKARSITNYEGIETNNNAKDSIGKRYSHLYCNFREIASLAAEDEKLTACLDTEALQIVNMCYERAKEILQKNRKLMDAVVDELVQKKSLTKQEFFSLVELHGSIKPLPPSILDIRAAQWKQFQDMMMNQNEPVLGSNL</sequence>
<dbReference type="GO" id="GO:0005524">
    <property type="term" value="F:ATP binding"/>
    <property type="evidence" value="ECO:0007669"/>
    <property type="project" value="InterPro"/>
</dbReference>
<dbReference type="PANTHER" id="PTHR31669:SF251">
    <property type="entry name" value="PROTEIN FAR1-RELATED SEQUENCE"/>
    <property type="match status" value="1"/>
</dbReference>
<evidence type="ECO:0000256" key="2">
    <source>
        <dbReference type="ARBA" id="ARBA00022723"/>
    </source>
</evidence>
<dbReference type="SMART" id="SM00575">
    <property type="entry name" value="ZnF_PMZ"/>
    <property type="match status" value="1"/>
</dbReference>
<evidence type="ECO:0000313" key="11">
    <source>
        <dbReference type="Proteomes" id="UP001054821"/>
    </source>
</evidence>
<protein>
    <recommendedName>
        <fullName evidence="6">Protein FAR1-RELATED SEQUENCE</fullName>
    </recommendedName>
</protein>
<evidence type="ECO:0000256" key="6">
    <source>
        <dbReference type="RuleBase" id="RU367018"/>
    </source>
</evidence>
<dbReference type="Pfam" id="PF10551">
    <property type="entry name" value="MULE"/>
    <property type="match status" value="1"/>
</dbReference>
<dbReference type="InterPro" id="IPR037219">
    <property type="entry name" value="Peptidase_M41-like"/>
</dbReference>
<name>A0A5E4ESJ4_PRUDU</name>
<dbReference type="GO" id="GO:0004222">
    <property type="term" value="F:metalloendopeptidase activity"/>
    <property type="evidence" value="ECO:0007669"/>
    <property type="project" value="InterPro"/>
</dbReference>
<evidence type="ECO:0000313" key="8">
    <source>
        <dbReference type="EMBL" id="KAI5337000.1"/>
    </source>
</evidence>
<comment type="similarity">
    <text evidence="1 6">Belongs to the FHY3/FAR1 family.</text>
</comment>
<dbReference type="Proteomes" id="UP000327085">
    <property type="component" value="Chromosome 3"/>
</dbReference>
<dbReference type="GO" id="GO:0004176">
    <property type="term" value="F:ATP-dependent peptidase activity"/>
    <property type="evidence" value="ECO:0007669"/>
    <property type="project" value="InterPro"/>
</dbReference>
<keyword evidence="4 6" id="KW-0862">Zinc</keyword>
<reference evidence="10" key="2">
    <citation type="journal article" date="2020" name="Plant J.">
        <title>Transposons played a major role in the diversification between the closely related almond and peach genomes: results from the almond genome sequence.</title>
        <authorList>
            <person name="Alioto T."/>
            <person name="Alexiou K.G."/>
            <person name="Bardil A."/>
            <person name="Barteri F."/>
            <person name="Castanera R."/>
            <person name="Cruz F."/>
            <person name="Dhingra A."/>
            <person name="Duval H."/>
            <person name="Fernandez I Marti A."/>
            <person name="Frias L."/>
            <person name="Galan B."/>
            <person name="Garcia J.L."/>
            <person name="Howad W."/>
            <person name="Gomez-Garrido J."/>
            <person name="Gut M."/>
            <person name="Julca I."/>
            <person name="Morata J."/>
            <person name="Puigdomenech P."/>
            <person name="Ribeca P."/>
            <person name="Rubio Cabetas M.J."/>
            <person name="Vlasova A."/>
            <person name="Wirthensohn M."/>
            <person name="Garcia-Mas J."/>
            <person name="Gabaldon T."/>
            <person name="Casacuberta J.M."/>
            <person name="Arus P."/>
        </authorList>
    </citation>
    <scope>NUCLEOTIDE SEQUENCE [LARGE SCALE GENOMIC DNA]</scope>
    <source>
        <strain evidence="10">cv. Texas</strain>
    </source>
</reference>
<dbReference type="SUPFAM" id="SSF140990">
    <property type="entry name" value="FtsH protease domain-like"/>
    <property type="match status" value="1"/>
</dbReference>
<dbReference type="EMBL" id="CABIKO010000031">
    <property type="protein sequence ID" value="VVA18664.1"/>
    <property type="molecule type" value="Genomic_DNA"/>
</dbReference>
<dbReference type="GO" id="GO:0006355">
    <property type="term" value="P:regulation of DNA-templated transcription"/>
    <property type="evidence" value="ECO:0007669"/>
    <property type="project" value="UniProtKB-UniRule"/>
</dbReference>
<organism evidence="9 10">
    <name type="scientific">Prunus dulcis</name>
    <name type="common">Almond</name>
    <name type="synonym">Amygdalus dulcis</name>
    <dbReference type="NCBI Taxonomy" id="3755"/>
    <lineage>
        <taxon>Eukaryota</taxon>
        <taxon>Viridiplantae</taxon>
        <taxon>Streptophyta</taxon>
        <taxon>Embryophyta</taxon>
        <taxon>Tracheophyta</taxon>
        <taxon>Spermatophyta</taxon>
        <taxon>Magnoliopsida</taxon>
        <taxon>eudicotyledons</taxon>
        <taxon>Gunneridae</taxon>
        <taxon>Pentapetalae</taxon>
        <taxon>rosids</taxon>
        <taxon>fabids</taxon>
        <taxon>Rosales</taxon>
        <taxon>Rosaceae</taxon>
        <taxon>Amygdaloideae</taxon>
        <taxon>Amygdaleae</taxon>
        <taxon>Prunus</taxon>
    </lineage>
</organism>
<evidence type="ECO:0000313" key="9">
    <source>
        <dbReference type="EMBL" id="VVA18664.1"/>
    </source>
</evidence>
<evidence type="ECO:0000256" key="4">
    <source>
        <dbReference type="ARBA" id="ARBA00022833"/>
    </source>
</evidence>
<evidence type="ECO:0000313" key="10">
    <source>
        <dbReference type="Proteomes" id="UP000327085"/>
    </source>
</evidence>
<evidence type="ECO:0000259" key="7">
    <source>
        <dbReference type="PROSITE" id="PS50966"/>
    </source>
</evidence>
<dbReference type="Gramene" id="VVA18664">
    <property type="protein sequence ID" value="VVA18664"/>
    <property type="gene ID" value="Prudul26B028195"/>
</dbReference>
<dbReference type="InParanoid" id="A0A5E4ESJ4"/>
<comment type="subcellular location">
    <subcellularLocation>
        <location evidence="6">Nucleus</location>
    </subcellularLocation>
</comment>
<dbReference type="Gene3D" id="1.20.58.760">
    <property type="entry name" value="Peptidase M41"/>
    <property type="match status" value="1"/>
</dbReference>